<dbReference type="NCBIfam" id="NF003315">
    <property type="entry name" value="PRK04323.1"/>
    <property type="match status" value="1"/>
</dbReference>
<dbReference type="Proteomes" id="UP000280586">
    <property type="component" value="Chromosome"/>
</dbReference>
<evidence type="ECO:0000313" key="3">
    <source>
        <dbReference type="Proteomes" id="UP000280586"/>
    </source>
</evidence>
<dbReference type="Pfam" id="PF04025">
    <property type="entry name" value="RemA-like"/>
    <property type="match status" value="1"/>
</dbReference>
<dbReference type="PANTHER" id="PTHR38449:SF1">
    <property type="entry name" value="REGULATORY PROTEIN SSL2874-RELATED"/>
    <property type="match status" value="1"/>
</dbReference>
<dbReference type="EMBL" id="CP099799">
    <property type="protein sequence ID" value="USS02293.1"/>
    <property type="molecule type" value="Genomic_DNA"/>
</dbReference>
<dbReference type="RefSeq" id="WP_066678555.1">
    <property type="nucleotide sequence ID" value="NZ_CABMIZ010000046.1"/>
</dbReference>
<evidence type="ECO:0000313" key="2">
    <source>
        <dbReference type="EMBL" id="USS02293.1"/>
    </source>
</evidence>
<gene>
    <name evidence="1" type="ORF">CP523_15260</name>
    <name evidence="2" type="ORF">NH397_07735</name>
</gene>
<protein>
    <submittedName>
        <fullName evidence="1">DUF370 domain-containing protein</fullName>
    </submittedName>
</protein>
<dbReference type="PANTHER" id="PTHR38449">
    <property type="entry name" value="REGULATORY PROTEIN TM_1690-RELATED"/>
    <property type="match status" value="1"/>
</dbReference>
<sequence>MNKLINVGYENTVNMEKVISITNAKSSPTRRMIQRAKEKDLLVDATEGKKTVTAIVMESGHVILSAVRIETLKKRIG</sequence>
<dbReference type="Proteomes" id="UP001055437">
    <property type="component" value="Chromosome"/>
</dbReference>
<evidence type="ECO:0000313" key="4">
    <source>
        <dbReference type="Proteomes" id="UP001055437"/>
    </source>
</evidence>
<reference evidence="2" key="2">
    <citation type="submission" date="2022-06" db="EMBL/GenBank/DDBJ databases">
        <authorList>
            <person name="Holder M.E."/>
            <person name="Ajami N.J."/>
            <person name="Petrosino J.F."/>
        </authorList>
    </citation>
    <scope>NUCLEOTIDE SEQUENCE</scope>
    <source>
        <strain evidence="2">RMA 8861</strain>
    </source>
</reference>
<proteinExistence type="predicted"/>
<reference evidence="1 3" key="1">
    <citation type="submission" date="2017-09" db="EMBL/GenBank/DDBJ databases">
        <authorList>
            <person name="Thomas P."/>
            <person name="Seyboldt C."/>
        </authorList>
    </citation>
    <scope>NUCLEOTIDE SEQUENCE [LARGE SCALE GENOMIC DNA]</scope>
    <source>
        <strain evidence="1 3">DSM 7534</strain>
    </source>
</reference>
<dbReference type="InterPro" id="IPR007169">
    <property type="entry name" value="RemA-like"/>
</dbReference>
<evidence type="ECO:0000313" key="1">
    <source>
        <dbReference type="EMBL" id="AYE35679.1"/>
    </source>
</evidence>
<dbReference type="AlphaFoldDB" id="A0A9N7JP72"/>
<accession>A0A9N7JP72</accession>
<dbReference type="GeneID" id="303562048"/>
<dbReference type="EMBL" id="CP023671">
    <property type="protein sequence ID" value="AYE35679.1"/>
    <property type="molecule type" value="Genomic_DNA"/>
</dbReference>
<dbReference type="OrthoDB" id="5432174at2"/>
<name>A0A9N7JP72_CLOSE</name>
<keyword evidence="4" id="KW-1185">Reference proteome</keyword>
<dbReference type="KEGG" id="csep:CP523_15260"/>
<organism evidence="1 3">
    <name type="scientific">Clostridium septicum</name>
    <dbReference type="NCBI Taxonomy" id="1504"/>
    <lineage>
        <taxon>Bacteria</taxon>
        <taxon>Bacillati</taxon>
        <taxon>Bacillota</taxon>
        <taxon>Clostridia</taxon>
        <taxon>Eubacteriales</taxon>
        <taxon>Clostridiaceae</taxon>
        <taxon>Clostridium</taxon>
    </lineage>
</organism>